<reference evidence="2 3" key="1">
    <citation type="journal article" date="2021" name="Elife">
        <title>Chloroplast acquisition without the gene transfer in kleptoplastic sea slugs, Plakobranchus ocellatus.</title>
        <authorList>
            <person name="Maeda T."/>
            <person name="Takahashi S."/>
            <person name="Yoshida T."/>
            <person name="Shimamura S."/>
            <person name="Takaki Y."/>
            <person name="Nagai Y."/>
            <person name="Toyoda A."/>
            <person name="Suzuki Y."/>
            <person name="Arimoto A."/>
            <person name="Ishii H."/>
            <person name="Satoh N."/>
            <person name="Nishiyama T."/>
            <person name="Hasebe M."/>
            <person name="Maruyama T."/>
            <person name="Minagawa J."/>
            <person name="Obokata J."/>
            <person name="Shigenobu S."/>
        </authorList>
    </citation>
    <scope>NUCLEOTIDE SEQUENCE [LARGE SCALE GENOMIC DNA]</scope>
</reference>
<sequence>MKLIGTENRQKCFNISLHAPMVGLEYIKNSKTNLNNIGYQYVQCPPPQEEHQVDFDFSQKEKDDTIEQNINMADHSKLHSMLRNLNSFIDENKGQLEHKDFDKSYKIWSGFHIVAQLENLGLGPKFFPDLKKVLVKIKSELEEHKEEALQAGLKQDLVQMKPATLNLLEQIFQVLEYLYRADLKFVDDYRSSFKTHRELKSILGDEIMKVTKLVCSGDLMVEFKLNDQAKKLEQSRCSWTVSLKKSLNSSKGVRGEKPRRYSGCQFRESRRS</sequence>
<feature type="region of interest" description="Disordered" evidence="1">
    <location>
        <begin position="249"/>
        <end position="272"/>
    </location>
</feature>
<gene>
    <name evidence="2" type="ORF">PoB_004155100</name>
</gene>
<dbReference type="Proteomes" id="UP000735302">
    <property type="component" value="Unassembled WGS sequence"/>
</dbReference>
<evidence type="ECO:0000313" key="2">
    <source>
        <dbReference type="EMBL" id="GFO15046.1"/>
    </source>
</evidence>
<protein>
    <submittedName>
        <fullName evidence="2">Fanconi anemia group j protein</fullName>
    </submittedName>
</protein>
<proteinExistence type="predicted"/>
<accession>A0AAV4B895</accession>
<evidence type="ECO:0000256" key="1">
    <source>
        <dbReference type="SAM" id="MobiDB-lite"/>
    </source>
</evidence>
<name>A0AAV4B895_9GAST</name>
<comment type="caution">
    <text evidence="2">The sequence shown here is derived from an EMBL/GenBank/DDBJ whole genome shotgun (WGS) entry which is preliminary data.</text>
</comment>
<keyword evidence="3" id="KW-1185">Reference proteome</keyword>
<evidence type="ECO:0000313" key="3">
    <source>
        <dbReference type="Proteomes" id="UP000735302"/>
    </source>
</evidence>
<dbReference type="AlphaFoldDB" id="A0AAV4B895"/>
<organism evidence="2 3">
    <name type="scientific">Plakobranchus ocellatus</name>
    <dbReference type="NCBI Taxonomy" id="259542"/>
    <lineage>
        <taxon>Eukaryota</taxon>
        <taxon>Metazoa</taxon>
        <taxon>Spiralia</taxon>
        <taxon>Lophotrochozoa</taxon>
        <taxon>Mollusca</taxon>
        <taxon>Gastropoda</taxon>
        <taxon>Heterobranchia</taxon>
        <taxon>Euthyneura</taxon>
        <taxon>Panpulmonata</taxon>
        <taxon>Sacoglossa</taxon>
        <taxon>Placobranchoidea</taxon>
        <taxon>Plakobranchidae</taxon>
        <taxon>Plakobranchus</taxon>
    </lineage>
</organism>
<dbReference type="EMBL" id="BLXT01004603">
    <property type="protein sequence ID" value="GFO15046.1"/>
    <property type="molecule type" value="Genomic_DNA"/>
</dbReference>